<dbReference type="AlphaFoldDB" id="A0A0F9S2E4"/>
<evidence type="ECO:0000313" key="1">
    <source>
        <dbReference type="EMBL" id="KKN23528.1"/>
    </source>
</evidence>
<reference evidence="1" key="1">
    <citation type="journal article" date="2015" name="Nature">
        <title>Complex archaea that bridge the gap between prokaryotes and eukaryotes.</title>
        <authorList>
            <person name="Spang A."/>
            <person name="Saw J.H."/>
            <person name="Jorgensen S.L."/>
            <person name="Zaremba-Niedzwiedzka K."/>
            <person name="Martijn J."/>
            <person name="Lind A.E."/>
            <person name="van Eijk R."/>
            <person name="Schleper C."/>
            <person name="Guy L."/>
            <person name="Ettema T.J."/>
        </authorList>
    </citation>
    <scope>NUCLEOTIDE SEQUENCE</scope>
</reference>
<accession>A0A0F9S2E4</accession>
<name>A0A0F9S2E4_9ZZZZ</name>
<gene>
    <name evidence="1" type="ORF">LCGC14_0903950</name>
</gene>
<proteinExistence type="predicted"/>
<organism evidence="1">
    <name type="scientific">marine sediment metagenome</name>
    <dbReference type="NCBI Taxonomy" id="412755"/>
    <lineage>
        <taxon>unclassified sequences</taxon>
        <taxon>metagenomes</taxon>
        <taxon>ecological metagenomes</taxon>
    </lineage>
</organism>
<dbReference type="EMBL" id="LAZR01002961">
    <property type="protein sequence ID" value="KKN23528.1"/>
    <property type="molecule type" value="Genomic_DNA"/>
</dbReference>
<comment type="caution">
    <text evidence="1">The sequence shown here is derived from an EMBL/GenBank/DDBJ whole genome shotgun (WGS) entry which is preliminary data.</text>
</comment>
<protein>
    <submittedName>
        <fullName evidence="1">Uncharacterized protein</fullName>
    </submittedName>
</protein>
<sequence length="121" mass="14596">MRRKEFIRKAILGVGVVALFPVAASSWLTPLYFYFNVRSVDYNNEVAITFLRGNKQGDFYLRAMDIEPWNVTEQELDRRLIDFRMMGRNCLPVHKFPVEKYFENKIRQNEYRIKKYLTENF</sequence>